<keyword evidence="8 12" id="KW-0460">Magnesium</keyword>
<dbReference type="InterPro" id="IPR000760">
    <property type="entry name" value="Inositol_monophosphatase-like"/>
</dbReference>
<accession>A0A7V8VCN7</accession>
<comment type="pathway">
    <text evidence="2">Amino-acid biosynthesis; L-histidine biosynthesis; L-histidine from 5-phospho-alpha-D-ribose 1-diphosphate: step 8/9.</text>
</comment>
<proteinExistence type="inferred from homology"/>
<evidence type="ECO:0000256" key="12">
    <source>
        <dbReference type="PIRSR" id="PIRSR600760-2"/>
    </source>
</evidence>
<feature type="binding site" evidence="12">
    <location>
        <position position="70"/>
    </location>
    <ligand>
        <name>Mg(2+)</name>
        <dbReference type="ChEBI" id="CHEBI:18420"/>
        <label>1</label>
        <note>catalytic</note>
    </ligand>
</feature>
<dbReference type="RefSeq" id="WP_194536998.1">
    <property type="nucleotide sequence ID" value="NZ_JACEFB010000002.1"/>
</dbReference>
<evidence type="ECO:0000256" key="10">
    <source>
        <dbReference type="ARBA" id="ARBA00049158"/>
    </source>
</evidence>
<dbReference type="AlphaFoldDB" id="A0A7V8VCN7"/>
<reference evidence="13 14" key="1">
    <citation type="submission" date="2020-07" db="EMBL/GenBank/DDBJ databases">
        <title>Thermogemmata thermophila gen. nov., sp. nov., a novel moderate thermophilic planctomycete from a Kamchatka hot spring.</title>
        <authorList>
            <person name="Elcheninov A.G."/>
            <person name="Podosokorskaya O.A."/>
            <person name="Kovaleva O.L."/>
            <person name="Novikov A."/>
            <person name="Bonch-Osmolovskaya E.A."/>
            <person name="Toshchakov S.V."/>
            <person name="Kublanov I.V."/>
        </authorList>
    </citation>
    <scope>NUCLEOTIDE SEQUENCE [LARGE SCALE GENOMIC DNA]</scope>
    <source>
        <strain evidence="13 14">2918</strain>
    </source>
</reference>
<evidence type="ECO:0000256" key="7">
    <source>
        <dbReference type="ARBA" id="ARBA00022801"/>
    </source>
</evidence>
<evidence type="ECO:0000256" key="5">
    <source>
        <dbReference type="ARBA" id="ARBA00022605"/>
    </source>
</evidence>
<dbReference type="PANTHER" id="PTHR20854">
    <property type="entry name" value="INOSITOL MONOPHOSPHATASE"/>
    <property type="match status" value="1"/>
</dbReference>
<evidence type="ECO:0000313" key="14">
    <source>
        <dbReference type="Proteomes" id="UP000542342"/>
    </source>
</evidence>
<name>A0A7V8VCN7_9BACT</name>
<dbReference type="Gene3D" id="3.30.540.10">
    <property type="entry name" value="Fructose-1,6-Bisphosphatase, subunit A, domain 1"/>
    <property type="match status" value="1"/>
</dbReference>
<dbReference type="Gene3D" id="3.40.190.80">
    <property type="match status" value="1"/>
</dbReference>
<dbReference type="UniPathway" id="UPA00031">
    <property type="reaction ID" value="UER00013"/>
</dbReference>
<dbReference type="NCBIfam" id="TIGR02067">
    <property type="entry name" value="his_9_HisN"/>
    <property type="match status" value="1"/>
</dbReference>
<evidence type="ECO:0000256" key="11">
    <source>
        <dbReference type="NCBIfam" id="TIGR02067"/>
    </source>
</evidence>
<sequence length="258" mass="28684">MNPAWRARYEVARTAVRQAGQLARRYFHATALAVEQKIDQTPVTVADREAEALLRHVLTDAFPDDGFLGEEYGNQNGSSGYRWIVDPIDGTKSFIRHIPLWATLLGLEYRGELIAGVVYAPEMDRLYHALRGEGAYVNDRPLRVSQVSSLDQALLCYSSLRWFLEAGKEDVFLELVRRTERQRGYGDFYGFVLVAEGAADIMIDHGLSPWDVAALIPIITEAGGCITDWHGQNAFTSSAVVATNGCLHTEVLGILQRA</sequence>
<dbReference type="FunFam" id="3.30.540.10:FF:000003">
    <property type="entry name" value="Inositol-1-monophosphatase"/>
    <property type="match status" value="1"/>
</dbReference>
<evidence type="ECO:0000256" key="8">
    <source>
        <dbReference type="ARBA" id="ARBA00022842"/>
    </source>
</evidence>
<evidence type="ECO:0000256" key="6">
    <source>
        <dbReference type="ARBA" id="ARBA00022723"/>
    </source>
</evidence>
<comment type="catalytic activity">
    <reaction evidence="10">
        <text>L-histidinol phosphate + H2O = L-histidinol + phosphate</text>
        <dbReference type="Rhea" id="RHEA:14465"/>
        <dbReference type="ChEBI" id="CHEBI:15377"/>
        <dbReference type="ChEBI" id="CHEBI:43474"/>
        <dbReference type="ChEBI" id="CHEBI:57699"/>
        <dbReference type="ChEBI" id="CHEBI:57980"/>
        <dbReference type="EC" id="3.1.3.15"/>
    </reaction>
</comment>
<keyword evidence="6 12" id="KW-0479">Metal-binding</keyword>
<evidence type="ECO:0000256" key="3">
    <source>
        <dbReference type="ARBA" id="ARBA00009759"/>
    </source>
</evidence>
<dbReference type="InterPro" id="IPR020583">
    <property type="entry name" value="Inositol_monoP_metal-BS"/>
</dbReference>
<comment type="caution">
    <text evidence="13">The sequence shown here is derived from an EMBL/GenBank/DDBJ whole genome shotgun (WGS) entry which is preliminary data.</text>
</comment>
<evidence type="ECO:0000256" key="2">
    <source>
        <dbReference type="ARBA" id="ARBA00004970"/>
    </source>
</evidence>
<dbReference type="EMBL" id="JACEFB010000002">
    <property type="protein sequence ID" value="MBA2225584.1"/>
    <property type="molecule type" value="Genomic_DNA"/>
</dbReference>
<dbReference type="GO" id="GO:0004401">
    <property type="term" value="F:histidinol-phosphatase activity"/>
    <property type="evidence" value="ECO:0007669"/>
    <property type="project" value="UniProtKB-UniRule"/>
</dbReference>
<dbReference type="Pfam" id="PF00459">
    <property type="entry name" value="Inositol_P"/>
    <property type="match status" value="1"/>
</dbReference>
<keyword evidence="5" id="KW-0028">Amino-acid biosynthesis</keyword>
<comment type="cofactor">
    <cofactor evidence="1 12">
        <name>Mg(2+)</name>
        <dbReference type="ChEBI" id="CHEBI:18420"/>
    </cofactor>
</comment>
<dbReference type="Proteomes" id="UP000542342">
    <property type="component" value="Unassembled WGS sequence"/>
</dbReference>
<keyword evidence="7 13" id="KW-0378">Hydrolase</keyword>
<evidence type="ECO:0000313" key="13">
    <source>
        <dbReference type="EMBL" id="MBA2225584.1"/>
    </source>
</evidence>
<organism evidence="13 14">
    <name type="scientific">Thermogemmata fonticola</name>
    <dbReference type="NCBI Taxonomy" id="2755323"/>
    <lineage>
        <taxon>Bacteria</taxon>
        <taxon>Pseudomonadati</taxon>
        <taxon>Planctomycetota</taxon>
        <taxon>Planctomycetia</taxon>
        <taxon>Gemmatales</taxon>
        <taxon>Gemmataceae</taxon>
        <taxon>Thermogemmata</taxon>
    </lineage>
</organism>
<dbReference type="EC" id="3.1.3.15" evidence="4 11"/>
<dbReference type="SUPFAM" id="SSF56655">
    <property type="entry name" value="Carbohydrate phosphatase"/>
    <property type="match status" value="1"/>
</dbReference>
<dbReference type="PRINTS" id="PR00377">
    <property type="entry name" value="IMPHPHTASES"/>
</dbReference>
<dbReference type="GO" id="GO:0046872">
    <property type="term" value="F:metal ion binding"/>
    <property type="evidence" value="ECO:0007669"/>
    <property type="project" value="UniProtKB-KW"/>
</dbReference>
<feature type="binding site" evidence="12">
    <location>
        <position position="89"/>
    </location>
    <ligand>
        <name>Mg(2+)</name>
        <dbReference type="ChEBI" id="CHEBI:18420"/>
        <label>1</label>
        <note>catalytic</note>
    </ligand>
</feature>
<dbReference type="PANTHER" id="PTHR20854:SF4">
    <property type="entry name" value="INOSITOL-1-MONOPHOSPHATASE-RELATED"/>
    <property type="match status" value="1"/>
</dbReference>
<dbReference type="GO" id="GO:0007165">
    <property type="term" value="P:signal transduction"/>
    <property type="evidence" value="ECO:0007669"/>
    <property type="project" value="TreeGrafter"/>
</dbReference>
<evidence type="ECO:0000256" key="9">
    <source>
        <dbReference type="ARBA" id="ARBA00023102"/>
    </source>
</evidence>
<dbReference type="PROSITE" id="PS00629">
    <property type="entry name" value="IMP_1"/>
    <property type="match status" value="1"/>
</dbReference>
<comment type="similarity">
    <text evidence="3">Belongs to the inositol monophosphatase superfamily.</text>
</comment>
<dbReference type="InterPro" id="IPR011809">
    <property type="entry name" value="His_9_proposed"/>
</dbReference>
<feature type="binding site" evidence="12">
    <location>
        <position position="211"/>
    </location>
    <ligand>
        <name>Mg(2+)</name>
        <dbReference type="ChEBI" id="CHEBI:18420"/>
        <label>1</label>
        <note>catalytic</note>
    </ligand>
</feature>
<keyword evidence="9" id="KW-0368">Histidine biosynthesis</keyword>
<feature type="binding site" evidence="12">
    <location>
        <position position="88"/>
    </location>
    <ligand>
        <name>Mg(2+)</name>
        <dbReference type="ChEBI" id="CHEBI:18420"/>
        <label>1</label>
        <note>catalytic</note>
    </ligand>
</feature>
<dbReference type="GO" id="GO:0006020">
    <property type="term" value="P:inositol metabolic process"/>
    <property type="evidence" value="ECO:0007669"/>
    <property type="project" value="TreeGrafter"/>
</dbReference>
<dbReference type="GO" id="GO:0000105">
    <property type="term" value="P:L-histidine biosynthetic process"/>
    <property type="evidence" value="ECO:0007669"/>
    <property type="project" value="UniProtKB-UniRule"/>
</dbReference>
<evidence type="ECO:0000256" key="1">
    <source>
        <dbReference type="ARBA" id="ARBA00001946"/>
    </source>
</evidence>
<keyword evidence="14" id="KW-1185">Reference proteome</keyword>
<dbReference type="GO" id="GO:0008934">
    <property type="term" value="F:inositol monophosphate 1-phosphatase activity"/>
    <property type="evidence" value="ECO:0007669"/>
    <property type="project" value="TreeGrafter"/>
</dbReference>
<protein>
    <recommendedName>
        <fullName evidence="4 11">Histidinol-phosphatase</fullName>
        <ecNumber evidence="4 11">3.1.3.15</ecNumber>
    </recommendedName>
</protein>
<feature type="binding site" evidence="12">
    <location>
        <position position="86"/>
    </location>
    <ligand>
        <name>Mg(2+)</name>
        <dbReference type="ChEBI" id="CHEBI:18420"/>
        <label>1</label>
        <note>catalytic</note>
    </ligand>
</feature>
<evidence type="ECO:0000256" key="4">
    <source>
        <dbReference type="ARBA" id="ARBA00013085"/>
    </source>
</evidence>
<gene>
    <name evidence="13" type="primary">hisN</name>
    <name evidence="13" type="ORF">H0921_05335</name>
</gene>